<dbReference type="SUPFAM" id="SSF56300">
    <property type="entry name" value="Metallo-dependent phosphatases"/>
    <property type="match status" value="1"/>
</dbReference>
<name>A0A518CG54_9BACT</name>
<evidence type="ECO:0000313" key="2">
    <source>
        <dbReference type="EMBL" id="QDU78205.1"/>
    </source>
</evidence>
<dbReference type="AlphaFoldDB" id="A0A518CG54"/>
<dbReference type="EC" id="3.1.3.16" evidence="2"/>
<organism evidence="2 3">
    <name type="scientific">Bremerella volcania</name>
    <dbReference type="NCBI Taxonomy" id="2527984"/>
    <lineage>
        <taxon>Bacteria</taxon>
        <taxon>Pseudomonadati</taxon>
        <taxon>Planctomycetota</taxon>
        <taxon>Planctomycetia</taxon>
        <taxon>Pirellulales</taxon>
        <taxon>Pirellulaceae</taxon>
        <taxon>Bremerella</taxon>
    </lineage>
</organism>
<dbReference type="GO" id="GO:0004722">
    <property type="term" value="F:protein serine/threonine phosphatase activity"/>
    <property type="evidence" value="ECO:0007669"/>
    <property type="project" value="UniProtKB-EC"/>
</dbReference>
<accession>A0A518CG54</accession>
<dbReference type="EMBL" id="CP036289">
    <property type="protein sequence ID" value="QDU78205.1"/>
    <property type="molecule type" value="Genomic_DNA"/>
</dbReference>
<dbReference type="Proteomes" id="UP000318626">
    <property type="component" value="Chromosome"/>
</dbReference>
<feature type="domain" description="Calcineurin-like phosphoesterase" evidence="1">
    <location>
        <begin position="1"/>
        <end position="159"/>
    </location>
</feature>
<dbReference type="OrthoDB" id="384253at2"/>
<dbReference type="Gene3D" id="3.60.21.10">
    <property type="match status" value="1"/>
</dbReference>
<keyword evidence="3" id="KW-1185">Reference proteome</keyword>
<dbReference type="InterPro" id="IPR004843">
    <property type="entry name" value="Calcineurin-like_PHP"/>
</dbReference>
<sequence>MRTLAIGDVHGCLIALKCLLDEVGLRPDDRIVFLGDYVDRGPNSRGVIQYILELRDQYDVVCLRGNHEIMMLTARDDSRTFNSWLGYGGEETLESYAPDTGEQSDLEHVSEQHWLFLESVCQPYFEDDSHIFVHGNVRPDLPLNEQDNATLYWDKFINRGPHFSGKKVICGHTSQKSGWPLDVGHSVVIDTWACGTGWLTCLDTESGHFWQANQVCDTRSGTLA</sequence>
<protein>
    <submittedName>
        <fullName evidence="2">Serine/threonine-protein phosphatase 1</fullName>
        <ecNumber evidence="2">3.1.3.16</ecNumber>
    </submittedName>
</protein>
<reference evidence="3" key="1">
    <citation type="submission" date="2019-02" db="EMBL/GenBank/DDBJ databases">
        <title>Deep-cultivation of Planctomycetes and their phenomic and genomic characterization uncovers novel biology.</title>
        <authorList>
            <person name="Wiegand S."/>
            <person name="Jogler M."/>
            <person name="Boedeker C."/>
            <person name="Pinto D."/>
            <person name="Vollmers J."/>
            <person name="Rivas-Marin E."/>
            <person name="Kohn T."/>
            <person name="Peeters S.H."/>
            <person name="Heuer A."/>
            <person name="Rast P."/>
            <person name="Oberbeckmann S."/>
            <person name="Bunk B."/>
            <person name="Jeske O."/>
            <person name="Meyerdierks A."/>
            <person name="Storesund J.E."/>
            <person name="Kallscheuer N."/>
            <person name="Luecker S."/>
            <person name="Lage O.M."/>
            <person name="Pohl T."/>
            <person name="Merkel B.J."/>
            <person name="Hornburger P."/>
            <person name="Mueller R.-W."/>
            <person name="Bruemmer F."/>
            <person name="Labrenz M."/>
            <person name="Spormann A.M."/>
            <person name="Op den Camp H."/>
            <person name="Overmann J."/>
            <person name="Amann R."/>
            <person name="Jetten M.S.M."/>
            <person name="Mascher T."/>
            <person name="Medema M.H."/>
            <person name="Devos D.P."/>
            <person name="Kaster A.-K."/>
            <person name="Ovreas L."/>
            <person name="Rohde M."/>
            <person name="Galperin M.Y."/>
            <person name="Jogler C."/>
        </authorList>
    </citation>
    <scope>NUCLEOTIDE SEQUENCE [LARGE SCALE GENOMIC DNA]</scope>
    <source>
        <strain evidence="3">Pan97</strain>
    </source>
</reference>
<dbReference type="GO" id="GO:0110154">
    <property type="term" value="P:RNA decapping"/>
    <property type="evidence" value="ECO:0007669"/>
    <property type="project" value="TreeGrafter"/>
</dbReference>
<evidence type="ECO:0000313" key="3">
    <source>
        <dbReference type="Proteomes" id="UP000318626"/>
    </source>
</evidence>
<dbReference type="GO" id="GO:0005737">
    <property type="term" value="C:cytoplasm"/>
    <property type="evidence" value="ECO:0007669"/>
    <property type="project" value="TreeGrafter"/>
</dbReference>
<dbReference type="InterPro" id="IPR050126">
    <property type="entry name" value="Ap4A_hydrolase"/>
</dbReference>
<gene>
    <name evidence="2" type="primary">pphA</name>
    <name evidence="2" type="ORF">Pan97_52890</name>
</gene>
<dbReference type="PANTHER" id="PTHR42850:SF4">
    <property type="entry name" value="ZINC-DEPENDENT ENDOPOLYPHOSPHATASE"/>
    <property type="match status" value="1"/>
</dbReference>
<dbReference type="InterPro" id="IPR029052">
    <property type="entry name" value="Metallo-depent_PP-like"/>
</dbReference>
<dbReference type="PANTHER" id="PTHR42850">
    <property type="entry name" value="METALLOPHOSPHOESTERASE"/>
    <property type="match status" value="1"/>
</dbReference>
<dbReference type="KEGG" id="bvo:Pan97_52890"/>
<evidence type="ECO:0000259" key="1">
    <source>
        <dbReference type="Pfam" id="PF00149"/>
    </source>
</evidence>
<dbReference type="InterPro" id="IPR006186">
    <property type="entry name" value="Ser/Thr-sp_prot-phosphatase"/>
</dbReference>
<dbReference type="PRINTS" id="PR00114">
    <property type="entry name" value="STPHPHTASE"/>
</dbReference>
<dbReference type="RefSeq" id="WP_144977846.1">
    <property type="nucleotide sequence ID" value="NZ_CP036289.1"/>
</dbReference>
<proteinExistence type="predicted"/>
<dbReference type="Pfam" id="PF00149">
    <property type="entry name" value="Metallophos"/>
    <property type="match status" value="1"/>
</dbReference>
<dbReference type="GO" id="GO:0008803">
    <property type="term" value="F:bis(5'-nucleosyl)-tetraphosphatase (symmetrical) activity"/>
    <property type="evidence" value="ECO:0007669"/>
    <property type="project" value="TreeGrafter"/>
</dbReference>
<keyword evidence="2" id="KW-0378">Hydrolase</keyword>
<dbReference type="CDD" id="cd00144">
    <property type="entry name" value="MPP_PPP_family"/>
    <property type="match status" value="1"/>
</dbReference>